<feature type="compositionally biased region" description="Basic and acidic residues" evidence="2">
    <location>
        <begin position="67"/>
        <end position="77"/>
    </location>
</feature>
<reference evidence="5 6" key="1">
    <citation type="journal article" date="2013" name="Genome Biol.">
        <title>The genome sequence of the most widely cultivated cacao type and its use to identify candidate genes regulating pod color.</title>
        <authorList>
            <person name="Motamayor J.C."/>
            <person name="Mockaitis K."/>
            <person name="Schmutz J."/>
            <person name="Haiminen N."/>
            <person name="Iii D.L."/>
            <person name="Cornejo O."/>
            <person name="Findley S.D."/>
            <person name="Zheng P."/>
            <person name="Utro F."/>
            <person name="Royaert S."/>
            <person name="Saski C."/>
            <person name="Jenkins J."/>
            <person name="Podicheti R."/>
            <person name="Zhao M."/>
            <person name="Scheffler B.E."/>
            <person name="Stack J.C."/>
            <person name="Feltus F.A."/>
            <person name="Mustiga G.M."/>
            <person name="Amores F."/>
            <person name="Phillips W."/>
            <person name="Marelli J.P."/>
            <person name="May G.D."/>
            <person name="Shapiro H."/>
            <person name="Ma J."/>
            <person name="Bustamante C.D."/>
            <person name="Schnell R.J."/>
            <person name="Main D."/>
            <person name="Gilbert D."/>
            <person name="Parida L."/>
            <person name="Kuhn D.N."/>
        </authorList>
    </citation>
    <scope>NUCLEOTIDE SEQUENCE [LARGE SCALE GENOMIC DNA]</scope>
    <source>
        <strain evidence="6">cv. Matina 1-6</strain>
    </source>
</reference>
<evidence type="ECO:0000256" key="3">
    <source>
        <dbReference type="SAM" id="SignalP"/>
    </source>
</evidence>
<dbReference type="Gene3D" id="2.40.70.10">
    <property type="entry name" value="Acid Proteases"/>
    <property type="match status" value="1"/>
</dbReference>
<feature type="compositionally biased region" description="Basic residues" evidence="2">
    <location>
        <begin position="685"/>
        <end position="696"/>
    </location>
</feature>
<dbReference type="InterPro" id="IPR021109">
    <property type="entry name" value="Peptidase_aspartic_dom_sf"/>
</dbReference>
<feature type="chain" id="PRO_5001601561" description="Retrotransposon gag domain-containing protein" evidence="3">
    <location>
        <begin position="26"/>
        <end position="959"/>
    </location>
</feature>
<feature type="compositionally biased region" description="Polar residues" evidence="2">
    <location>
        <begin position="879"/>
        <end position="891"/>
    </location>
</feature>
<proteinExistence type="predicted"/>
<dbReference type="InParanoid" id="A0A061ED18"/>
<feature type="region of interest" description="Disordered" evidence="2">
    <location>
        <begin position="533"/>
        <end position="557"/>
    </location>
</feature>
<evidence type="ECO:0000256" key="1">
    <source>
        <dbReference type="SAM" id="Coils"/>
    </source>
</evidence>
<feature type="region of interest" description="Disordered" evidence="2">
    <location>
        <begin position="67"/>
        <end position="93"/>
    </location>
</feature>
<sequence length="959" mass="105838">MLWLNNMLLLRFTGELLWLLDECKCLLVLMGTDADVPFCFTGFKYLVAKYIALNGLWGETNLNQEEAAGRGAEHRPLGEPASTAPDRQLAQPKQTSADEGVVCLPTEYPLLGTCCLCWVRAAYAVYGVSRVEVAVGDMRDRLDVQEEHVEELNDQDEELKGEVQEIVREMLENVVEPNSQLESVVEILQRELEDLRTEVWIELRKQFYPEYAMDKARGKLCRLVQKGDVREYVWEFSDLALQVGDLGEKEALFTFMDGLKPWGKQELQRRGVQDLTRAMAVAEGLIDYSRLDKDRIEPAKPRDKGKGWADKGKQSRDEDGPYFVRDCPKRAKLVAIASEEEEQQGDETVRLGSMQLEAVCKGGKRAKGLIYADMVVAGQQVEALVDMGVSDLFVSEQGAVKLGLKADSAGGWVKTVNSKWVRTKGIAKGIDVQLGEWHWTEDIEVIQMDDYKVVMGLDFLERIQAFLVPHNDCICILGSKGQCIVLVRRGCAQPTKTLSAIQLVEGEQICAAVRSLEDTPNSIVEAPDEVLEVSEHQSGGANPVAGEPSREATPPASSKVRAELLPHIKEGKTPDPIEQPILESAEVENARLVHVSDGLRRAKVDRPHKPQHEGLRKLSLKECHDICGAGHSRIHRTLVSCPPCSTRHAGSRESSMTSRKSAVARPRGGVQMTGTGSFGTQQGKSCRRSRRGRVRQRPMPDGAARQNIDTRARGRVSRHESAHDQESREGAMRMSAQLKHPRARRALETAEGPRVSEGSNGEVPAKDPDRPTPPAGKVSSVRPKLWDAQEAQGQGAEWGAEAQKPPGRISGQSQRASNLNDRASRVAARGAWMDSAGHADRVGGARRTLTTRERLVRAHMRWKGNCLRVKQDGGPRRTGGSSDTRLTSSSRQRGRCQLSQEEAAGKGAEHRPLGEPTCTAPDRQPAQLRQTVCARPRAARAPSAYAACLAWPKHSSPLL</sequence>
<feature type="region of interest" description="Disordered" evidence="2">
    <location>
        <begin position="868"/>
        <end position="930"/>
    </location>
</feature>
<feature type="compositionally biased region" description="Polar residues" evidence="2">
    <location>
        <begin position="810"/>
        <end position="821"/>
    </location>
</feature>
<feature type="coiled-coil region" evidence="1">
    <location>
        <begin position="135"/>
        <end position="198"/>
    </location>
</feature>
<dbReference type="eggNOG" id="KOG0017">
    <property type="taxonomic scope" value="Eukaryota"/>
</dbReference>
<gene>
    <name evidence="5" type="ORF">TCM_017282</name>
</gene>
<evidence type="ECO:0000256" key="2">
    <source>
        <dbReference type="SAM" id="MobiDB-lite"/>
    </source>
</evidence>
<feature type="region of interest" description="Disordered" evidence="2">
    <location>
        <begin position="646"/>
        <end position="823"/>
    </location>
</feature>
<feature type="compositionally biased region" description="Low complexity" evidence="2">
    <location>
        <begin position="788"/>
        <end position="803"/>
    </location>
</feature>
<organism evidence="5 6">
    <name type="scientific">Theobroma cacao</name>
    <name type="common">Cacao</name>
    <name type="synonym">Cocoa</name>
    <dbReference type="NCBI Taxonomy" id="3641"/>
    <lineage>
        <taxon>Eukaryota</taxon>
        <taxon>Viridiplantae</taxon>
        <taxon>Streptophyta</taxon>
        <taxon>Embryophyta</taxon>
        <taxon>Tracheophyta</taxon>
        <taxon>Spermatophyta</taxon>
        <taxon>Magnoliopsida</taxon>
        <taxon>eudicotyledons</taxon>
        <taxon>Gunneridae</taxon>
        <taxon>Pentapetalae</taxon>
        <taxon>rosids</taxon>
        <taxon>malvids</taxon>
        <taxon>Malvales</taxon>
        <taxon>Malvaceae</taxon>
        <taxon>Byttnerioideae</taxon>
        <taxon>Theobroma</taxon>
    </lineage>
</organism>
<dbReference type="AlphaFoldDB" id="A0A061ED18"/>
<dbReference type="Pfam" id="PF08284">
    <property type="entry name" value="RVP_2"/>
    <property type="match status" value="1"/>
</dbReference>
<accession>A0A061ED18</accession>
<dbReference type="PANTHER" id="PTHR12917">
    <property type="entry name" value="ASPARTYL PROTEASE DDI-RELATED"/>
    <property type="match status" value="1"/>
</dbReference>
<dbReference type="CDD" id="cd00303">
    <property type="entry name" value="retropepsin_like"/>
    <property type="match status" value="1"/>
</dbReference>
<name>A0A061ED18_THECC</name>
<feature type="domain" description="Retrotransposon gag" evidence="4">
    <location>
        <begin position="202"/>
        <end position="261"/>
    </location>
</feature>
<evidence type="ECO:0000313" key="5">
    <source>
        <dbReference type="EMBL" id="EOY02880.1"/>
    </source>
</evidence>
<feature type="compositionally biased region" description="Polar residues" evidence="2">
    <location>
        <begin position="672"/>
        <end position="684"/>
    </location>
</feature>
<feature type="compositionally biased region" description="Basic and acidic residues" evidence="2">
    <location>
        <begin position="296"/>
        <end position="319"/>
    </location>
</feature>
<evidence type="ECO:0000259" key="4">
    <source>
        <dbReference type="Pfam" id="PF03732"/>
    </source>
</evidence>
<protein>
    <recommendedName>
        <fullName evidence="4">Retrotransposon gag domain-containing protein</fullName>
    </recommendedName>
</protein>
<dbReference type="PANTHER" id="PTHR12917:SF18">
    <property type="entry name" value="DNA DAMAGE-INDUCIBLE PROTEIN 1-LIKE"/>
    <property type="match status" value="1"/>
</dbReference>
<dbReference type="HOGENOM" id="CLU_308061_0_0_1"/>
<dbReference type="EMBL" id="CM001882">
    <property type="protein sequence ID" value="EOY02880.1"/>
    <property type="molecule type" value="Genomic_DNA"/>
</dbReference>
<evidence type="ECO:0000313" key="6">
    <source>
        <dbReference type="Proteomes" id="UP000026915"/>
    </source>
</evidence>
<dbReference type="InterPro" id="IPR005162">
    <property type="entry name" value="Retrotrans_gag_dom"/>
</dbReference>
<keyword evidence="3" id="KW-0732">Signal</keyword>
<keyword evidence="6" id="KW-1185">Reference proteome</keyword>
<dbReference type="Gramene" id="EOY02880">
    <property type="protein sequence ID" value="EOY02880"/>
    <property type="gene ID" value="TCM_017282"/>
</dbReference>
<feature type="compositionally biased region" description="Basic and acidic residues" evidence="2">
    <location>
        <begin position="903"/>
        <end position="913"/>
    </location>
</feature>
<feature type="region of interest" description="Disordered" evidence="2">
    <location>
        <begin position="296"/>
        <end position="322"/>
    </location>
</feature>
<feature type="signal peptide" evidence="3">
    <location>
        <begin position="1"/>
        <end position="25"/>
    </location>
</feature>
<dbReference type="Proteomes" id="UP000026915">
    <property type="component" value="Chromosome 4"/>
</dbReference>
<dbReference type="SUPFAM" id="SSF50630">
    <property type="entry name" value="Acid proteases"/>
    <property type="match status" value="1"/>
</dbReference>
<dbReference type="Pfam" id="PF03732">
    <property type="entry name" value="Retrotrans_gag"/>
    <property type="match status" value="1"/>
</dbReference>
<keyword evidence="1" id="KW-0175">Coiled coil</keyword>
<feature type="compositionally biased region" description="Basic and acidic residues" evidence="2">
    <location>
        <begin position="708"/>
        <end position="731"/>
    </location>
</feature>